<evidence type="ECO:0000313" key="1">
    <source>
        <dbReference type="EMBL" id="KAK1355307.1"/>
    </source>
</evidence>
<proteinExistence type="predicted"/>
<comment type="caution">
    <text evidence="1">The sequence shown here is derived from an EMBL/GenBank/DDBJ whole genome shotgun (WGS) entry which is preliminary data.</text>
</comment>
<gene>
    <name evidence="1" type="ORF">POM88_048563</name>
</gene>
<dbReference type="EMBL" id="JAUIZM010000011">
    <property type="protein sequence ID" value="KAK1355307.1"/>
    <property type="molecule type" value="Genomic_DNA"/>
</dbReference>
<reference evidence="1" key="2">
    <citation type="submission" date="2023-05" db="EMBL/GenBank/DDBJ databases">
        <authorList>
            <person name="Schelkunov M.I."/>
        </authorList>
    </citation>
    <scope>NUCLEOTIDE SEQUENCE</scope>
    <source>
        <strain evidence="1">Hsosn_3</strain>
        <tissue evidence="1">Leaf</tissue>
    </source>
</reference>
<keyword evidence="2" id="KW-1185">Reference proteome</keyword>
<dbReference type="Proteomes" id="UP001237642">
    <property type="component" value="Unassembled WGS sequence"/>
</dbReference>
<name>A0AAD8M0R8_9APIA</name>
<sequence length="101" mass="11535">MLDTLEVRFVVSCENITTYTINSKIWQGQANCYQCIPFASAFSDSNLCLATFDCLLKTYGFLTPDFWTETRFTKSPYQEHTDLLAKPVSKITFTEDPVIEA</sequence>
<reference evidence="1" key="1">
    <citation type="submission" date="2023-02" db="EMBL/GenBank/DDBJ databases">
        <title>Genome of toxic invasive species Heracleum sosnowskyi carries increased number of genes despite the absence of recent whole-genome duplications.</title>
        <authorList>
            <person name="Schelkunov M."/>
            <person name="Shtratnikova V."/>
            <person name="Makarenko M."/>
            <person name="Klepikova A."/>
            <person name="Omelchenko D."/>
            <person name="Novikova G."/>
            <person name="Obukhova E."/>
            <person name="Bogdanov V."/>
            <person name="Penin A."/>
            <person name="Logacheva M."/>
        </authorList>
    </citation>
    <scope>NUCLEOTIDE SEQUENCE</scope>
    <source>
        <strain evidence="1">Hsosn_3</strain>
        <tissue evidence="1">Leaf</tissue>
    </source>
</reference>
<evidence type="ECO:0000313" key="2">
    <source>
        <dbReference type="Proteomes" id="UP001237642"/>
    </source>
</evidence>
<dbReference type="AlphaFoldDB" id="A0AAD8M0R8"/>
<accession>A0AAD8M0R8</accession>
<organism evidence="1 2">
    <name type="scientific">Heracleum sosnowskyi</name>
    <dbReference type="NCBI Taxonomy" id="360622"/>
    <lineage>
        <taxon>Eukaryota</taxon>
        <taxon>Viridiplantae</taxon>
        <taxon>Streptophyta</taxon>
        <taxon>Embryophyta</taxon>
        <taxon>Tracheophyta</taxon>
        <taxon>Spermatophyta</taxon>
        <taxon>Magnoliopsida</taxon>
        <taxon>eudicotyledons</taxon>
        <taxon>Gunneridae</taxon>
        <taxon>Pentapetalae</taxon>
        <taxon>asterids</taxon>
        <taxon>campanulids</taxon>
        <taxon>Apiales</taxon>
        <taxon>Apiaceae</taxon>
        <taxon>Apioideae</taxon>
        <taxon>apioid superclade</taxon>
        <taxon>Tordylieae</taxon>
        <taxon>Tordyliinae</taxon>
        <taxon>Heracleum</taxon>
    </lineage>
</organism>
<protein>
    <submittedName>
        <fullName evidence="1">Uncharacterized protein</fullName>
    </submittedName>
</protein>